<proteinExistence type="predicted"/>
<dbReference type="EnsemblBacteria" id="ACI20401">
    <property type="protein sequence ID" value="ACI20401"/>
    <property type="gene ID" value="THEYE_A0835"/>
</dbReference>
<dbReference type="STRING" id="289376.THEYE_A0835"/>
<dbReference type="SUPFAM" id="SSF75712">
    <property type="entry name" value="Rad50 coiled-coil Zn hook"/>
    <property type="match status" value="1"/>
</dbReference>
<dbReference type="PANTHER" id="PTHR32114:SF2">
    <property type="entry name" value="ABC TRANSPORTER ABCH.3"/>
    <property type="match status" value="1"/>
</dbReference>
<dbReference type="Gene3D" id="1.10.287.510">
    <property type="entry name" value="Helix hairpin bin"/>
    <property type="match status" value="1"/>
</dbReference>
<dbReference type="InParanoid" id="B5YKB1"/>
<feature type="coiled-coil region" evidence="1">
    <location>
        <begin position="123"/>
        <end position="210"/>
    </location>
</feature>
<gene>
    <name evidence="3" type="ordered locus">THEYE_A0835</name>
</gene>
<evidence type="ECO:0000313" key="4">
    <source>
        <dbReference type="Proteomes" id="UP000000718"/>
    </source>
</evidence>
<dbReference type="SUPFAM" id="SSF52540">
    <property type="entry name" value="P-loop containing nucleoside triphosphate hydrolases"/>
    <property type="match status" value="1"/>
</dbReference>
<evidence type="ECO:0000313" key="3">
    <source>
        <dbReference type="EMBL" id="ACI20401.1"/>
    </source>
</evidence>
<dbReference type="OrthoDB" id="9795565at2"/>
<dbReference type="KEGG" id="tye:THEYE_A0835"/>
<keyword evidence="4" id="KW-1185">Reference proteome</keyword>
<dbReference type="PATRIC" id="fig|289376.4.peg.825"/>
<accession>B5YKB1</accession>
<name>B5YKB1_THEYD</name>
<dbReference type="eggNOG" id="COG4694">
    <property type="taxonomic scope" value="Bacteria"/>
</dbReference>
<dbReference type="AlphaFoldDB" id="B5YKB1"/>
<reference evidence="3 4" key="2">
    <citation type="journal article" date="2015" name="Genome Announc.">
        <title>Genome Sequence of the Sulfate-Reducing Thermophilic Bacterium Thermodesulfovibrio yellowstonii Strain DSM 11347T (Phylum Nitrospirae).</title>
        <authorList>
            <person name="Bhatnagar S."/>
            <person name="Badger J.H."/>
            <person name="Madupu R."/>
            <person name="Khouri H.M."/>
            <person name="O'Connor E.M."/>
            <person name="Robb F.T."/>
            <person name="Ward N.L."/>
            <person name="Eisen J.A."/>
        </authorList>
    </citation>
    <scope>NUCLEOTIDE SEQUENCE [LARGE SCALE GENOMIC DNA]</scope>
    <source>
        <strain evidence="4">ATCC 51303 / DSM 11347 / YP87</strain>
    </source>
</reference>
<dbReference type="PANTHER" id="PTHR32114">
    <property type="entry name" value="ABC TRANSPORTER ABCH.3"/>
    <property type="match status" value="1"/>
</dbReference>
<dbReference type="Proteomes" id="UP000000718">
    <property type="component" value="Chromosome"/>
</dbReference>
<dbReference type="InterPro" id="IPR027417">
    <property type="entry name" value="P-loop_NTPase"/>
</dbReference>
<protein>
    <submittedName>
        <fullName evidence="3">Hypothetical conserved protein</fullName>
    </submittedName>
</protein>
<evidence type="ECO:0000256" key="1">
    <source>
        <dbReference type="SAM" id="Coils"/>
    </source>
</evidence>
<feature type="domain" description="Protein CR006 P-loop" evidence="2">
    <location>
        <begin position="2"/>
        <end position="467"/>
    </location>
</feature>
<dbReference type="HOGENOM" id="CLU_020729_2_0_0"/>
<dbReference type="Pfam" id="PF13166">
    <property type="entry name" value="AAA_13"/>
    <property type="match status" value="1"/>
</dbReference>
<keyword evidence="1" id="KW-0175">Coiled coil</keyword>
<organism evidence="3 4">
    <name type="scientific">Thermodesulfovibrio yellowstonii (strain ATCC 51303 / DSM 11347 / YP87)</name>
    <dbReference type="NCBI Taxonomy" id="289376"/>
    <lineage>
        <taxon>Bacteria</taxon>
        <taxon>Pseudomonadati</taxon>
        <taxon>Nitrospirota</taxon>
        <taxon>Thermodesulfovibrionia</taxon>
        <taxon>Thermodesulfovibrionales</taxon>
        <taxon>Thermodesulfovibrionaceae</taxon>
        <taxon>Thermodesulfovibrio</taxon>
    </lineage>
</organism>
<reference evidence="4" key="1">
    <citation type="submission" date="2008-08" db="EMBL/GenBank/DDBJ databases">
        <title>The complete genome sequence of Thermodesulfovibrio yellowstonii strain ATCC 51303 / DSM 11347 / YP87.</title>
        <authorList>
            <person name="Dodson R.J."/>
            <person name="Durkin A.S."/>
            <person name="Wu M."/>
            <person name="Eisen J."/>
            <person name="Sutton G."/>
        </authorList>
    </citation>
    <scope>NUCLEOTIDE SEQUENCE [LARGE SCALE GENOMIC DNA]</scope>
    <source>
        <strain evidence="4">ATCC 51303 / DSM 11347 / YP87</strain>
    </source>
</reference>
<dbReference type="Gene3D" id="3.40.50.300">
    <property type="entry name" value="P-loop containing nucleotide triphosphate hydrolases"/>
    <property type="match status" value="1"/>
</dbReference>
<dbReference type="EMBL" id="CP001147">
    <property type="protein sequence ID" value="ACI20401.1"/>
    <property type="molecule type" value="Genomic_DNA"/>
</dbReference>
<evidence type="ECO:0000259" key="2">
    <source>
        <dbReference type="Pfam" id="PF13166"/>
    </source>
</evidence>
<feature type="coiled-coil region" evidence="1">
    <location>
        <begin position="34"/>
        <end position="98"/>
    </location>
</feature>
<sequence length="501" mass="59458">MNNWVREGIDLHKNEKQCQFCGNNLPADLFDRLNKHFSKEFNELIDEINLLEKEINEYKNNLQKIELPDEARFYEEFHDNYRIKKEELKKCIESIKEEKITYLLKKLKEKRNKPFDVIDKISLGNIEDEIDSILKEVNNLINQNNKKIQGLSEEKNKIKQELLNHYSALAIHDLDYLNKKIEIEKLTKELTNKNIEMELITKEIDKFKNEIIRSNIGADKINKYLKTFFSDDQLYLKALNDGTYQIYRNENIAKNLSTGEKNIIALIYFITKLEETSFNINDSIIFIDDPVSSLDSNHTFKVYGFLSEKVLNCKQLFITTHNFDFFNLIKDLIKSDPVGTINRQTKEQKENFYLIKKVCINNQRCSIIENLPVILKRFKSEYNYLFSILEDFKGLEDKSSFELLYLLPNIARRFIEAYLFYKYPDGKKFKDKCNKFFTNCEETTKKSTLKVLDEYSHEENPEHIQKFPDINEVETCVITILTQLQNKDREHYNALCESLIN</sequence>
<dbReference type="InterPro" id="IPR026866">
    <property type="entry name" value="CR006_AAA"/>
</dbReference>